<dbReference type="EMBL" id="CM017709">
    <property type="protein sequence ID" value="TYG53069.1"/>
    <property type="molecule type" value="Genomic_DNA"/>
</dbReference>
<name>A0A5D2B820_GOSDA</name>
<accession>A0A5D2B820</accession>
<organism evidence="1 2">
    <name type="scientific">Gossypium darwinii</name>
    <name type="common">Darwin's cotton</name>
    <name type="synonym">Gossypium barbadense var. darwinii</name>
    <dbReference type="NCBI Taxonomy" id="34276"/>
    <lineage>
        <taxon>Eukaryota</taxon>
        <taxon>Viridiplantae</taxon>
        <taxon>Streptophyta</taxon>
        <taxon>Embryophyta</taxon>
        <taxon>Tracheophyta</taxon>
        <taxon>Spermatophyta</taxon>
        <taxon>Magnoliopsida</taxon>
        <taxon>eudicotyledons</taxon>
        <taxon>Gunneridae</taxon>
        <taxon>Pentapetalae</taxon>
        <taxon>rosids</taxon>
        <taxon>malvids</taxon>
        <taxon>Malvales</taxon>
        <taxon>Malvaceae</taxon>
        <taxon>Malvoideae</taxon>
        <taxon>Gossypium</taxon>
    </lineage>
</organism>
<protein>
    <submittedName>
        <fullName evidence="1">Uncharacterized protein</fullName>
    </submittedName>
</protein>
<sequence>MDPNPNVLLNDNNHIASIVHKVYVASVQVSSQLIVFRSRPFLPPLSHEVP</sequence>
<keyword evidence="2" id="KW-1185">Reference proteome</keyword>
<proteinExistence type="predicted"/>
<evidence type="ECO:0000313" key="2">
    <source>
        <dbReference type="Proteomes" id="UP000323506"/>
    </source>
</evidence>
<gene>
    <name evidence="1" type="ORF">ES288_D09G079600v1</name>
</gene>
<dbReference type="AlphaFoldDB" id="A0A5D2B820"/>
<evidence type="ECO:0000313" key="1">
    <source>
        <dbReference type="EMBL" id="TYG53069.1"/>
    </source>
</evidence>
<dbReference type="Proteomes" id="UP000323506">
    <property type="component" value="Chromosome D09"/>
</dbReference>
<reference evidence="1 2" key="1">
    <citation type="submission" date="2019-06" db="EMBL/GenBank/DDBJ databases">
        <title>WGS assembly of Gossypium darwinii.</title>
        <authorList>
            <person name="Chen Z.J."/>
            <person name="Sreedasyam A."/>
            <person name="Ando A."/>
            <person name="Song Q."/>
            <person name="De L."/>
            <person name="Hulse-Kemp A."/>
            <person name="Ding M."/>
            <person name="Ye W."/>
            <person name="Kirkbride R."/>
            <person name="Jenkins J."/>
            <person name="Plott C."/>
            <person name="Lovell J."/>
            <person name="Lin Y.-M."/>
            <person name="Vaughn R."/>
            <person name="Liu B."/>
            <person name="Li W."/>
            <person name="Simpson S."/>
            <person name="Scheffler B."/>
            <person name="Saski C."/>
            <person name="Grover C."/>
            <person name="Hu G."/>
            <person name="Conover J."/>
            <person name="Carlson J."/>
            <person name="Shu S."/>
            <person name="Boston L."/>
            <person name="Williams M."/>
            <person name="Peterson D."/>
            <person name="Mcgee K."/>
            <person name="Jones D."/>
            <person name="Wendel J."/>
            <person name="Stelly D."/>
            <person name="Grimwood J."/>
            <person name="Schmutz J."/>
        </authorList>
    </citation>
    <scope>NUCLEOTIDE SEQUENCE [LARGE SCALE GENOMIC DNA]</scope>
    <source>
        <strain evidence="1">1808015.09</strain>
    </source>
</reference>